<comment type="caution">
    <text evidence="2">The sequence shown here is derived from an EMBL/GenBank/DDBJ whole genome shotgun (WGS) entry which is preliminary data.</text>
</comment>
<proteinExistence type="predicted"/>
<evidence type="ECO:0000313" key="3">
    <source>
        <dbReference type="Proteomes" id="UP000657918"/>
    </source>
</evidence>
<organism evidence="2 3">
    <name type="scientific">Salix dunnii</name>
    <dbReference type="NCBI Taxonomy" id="1413687"/>
    <lineage>
        <taxon>Eukaryota</taxon>
        <taxon>Viridiplantae</taxon>
        <taxon>Streptophyta</taxon>
        <taxon>Embryophyta</taxon>
        <taxon>Tracheophyta</taxon>
        <taxon>Spermatophyta</taxon>
        <taxon>Magnoliopsida</taxon>
        <taxon>eudicotyledons</taxon>
        <taxon>Gunneridae</taxon>
        <taxon>Pentapetalae</taxon>
        <taxon>rosids</taxon>
        <taxon>fabids</taxon>
        <taxon>Malpighiales</taxon>
        <taxon>Salicaceae</taxon>
        <taxon>Saliceae</taxon>
        <taxon>Salix</taxon>
    </lineage>
</organism>
<accession>A0A835K849</accession>
<reference evidence="2 3" key="1">
    <citation type="submission" date="2020-10" db="EMBL/GenBank/DDBJ databases">
        <title>Plant Genome Project.</title>
        <authorList>
            <person name="Zhang R.-G."/>
        </authorList>
    </citation>
    <scope>NUCLEOTIDE SEQUENCE [LARGE SCALE GENOMIC DNA]</scope>
    <source>
        <strain evidence="2">FAFU-HL-1</strain>
        <tissue evidence="2">Leaf</tissue>
    </source>
</reference>
<protein>
    <recommendedName>
        <fullName evidence="1">U-box domain-containing protein</fullName>
    </recommendedName>
</protein>
<keyword evidence="3" id="KW-1185">Reference proteome</keyword>
<dbReference type="Pfam" id="PF25598">
    <property type="entry name" value="ARM_PUB"/>
    <property type="match status" value="1"/>
</dbReference>
<dbReference type="PANTHER" id="PTHR47873:SF1">
    <property type="entry name" value="ARM REPEAT SUPERFAMILY PROTEIN"/>
    <property type="match status" value="1"/>
</dbReference>
<evidence type="ECO:0000313" key="2">
    <source>
        <dbReference type="EMBL" id="KAF9681121.1"/>
    </source>
</evidence>
<dbReference type="EMBL" id="JADGMS010000006">
    <property type="protein sequence ID" value="KAF9681121.1"/>
    <property type="molecule type" value="Genomic_DNA"/>
</dbReference>
<dbReference type="PANTHER" id="PTHR47873">
    <property type="entry name" value="ARM REPEAT SUPERFAMILY PROTEIN"/>
    <property type="match status" value="1"/>
</dbReference>
<dbReference type="OrthoDB" id="1930451at2759"/>
<gene>
    <name evidence="2" type="ORF">SADUNF_Sadunf06G0192600</name>
</gene>
<dbReference type="AlphaFoldDB" id="A0A835K849"/>
<evidence type="ECO:0000259" key="1">
    <source>
        <dbReference type="Pfam" id="PF25598"/>
    </source>
</evidence>
<name>A0A835K849_9ROSI</name>
<feature type="domain" description="U-box" evidence="1">
    <location>
        <begin position="47"/>
        <end position="207"/>
    </location>
</feature>
<dbReference type="Proteomes" id="UP000657918">
    <property type="component" value="Unassembled WGS sequence"/>
</dbReference>
<sequence>MHSNDLKELLHLAELQLTNGSETEQLSALYLLERSLVPDPPSDPVCSPELMRGVVANLKNKAGVKPATKILLALCLAEANRHVAVEAGAVGTVVEVVMELDGAPAERALAALELTCTVSGGAAELRSHALAVPVMVTMMGKMTGRGKEYAISALAVIYGSGGVGSDDEQTLHAPPEEVARAVTLALQGDCTARGRRKGAQLLKALQEYGRIDSTQEGNEQP</sequence>
<dbReference type="InterPro" id="IPR058678">
    <property type="entry name" value="ARM_PUB"/>
</dbReference>